<dbReference type="PANTHER" id="PTHR43214">
    <property type="entry name" value="TWO-COMPONENT RESPONSE REGULATOR"/>
    <property type="match status" value="1"/>
</dbReference>
<dbReference type="PRINTS" id="PR00038">
    <property type="entry name" value="HTHLUXR"/>
</dbReference>
<accession>A0A1T5F3F1</accession>
<evidence type="ECO:0000259" key="7">
    <source>
        <dbReference type="PROSITE" id="PS50110"/>
    </source>
</evidence>
<reference evidence="8 9" key="1">
    <citation type="submission" date="2017-02" db="EMBL/GenBank/DDBJ databases">
        <authorList>
            <person name="Peterson S.W."/>
        </authorList>
    </citation>
    <scope>NUCLEOTIDE SEQUENCE [LARGE SCALE GENOMIC DNA]</scope>
    <source>
        <strain evidence="8 9">DSM 22323</strain>
    </source>
</reference>
<evidence type="ECO:0000256" key="3">
    <source>
        <dbReference type="ARBA" id="ARBA00023125"/>
    </source>
</evidence>
<comment type="caution">
    <text evidence="5">Lacks conserved residue(s) required for the propagation of feature annotation.</text>
</comment>
<dbReference type="PANTHER" id="PTHR43214:SF41">
    <property type="entry name" value="NITRATE_NITRITE RESPONSE REGULATOR PROTEIN NARP"/>
    <property type="match status" value="1"/>
</dbReference>
<dbReference type="SUPFAM" id="SSF46894">
    <property type="entry name" value="C-terminal effector domain of the bipartite response regulators"/>
    <property type="match status" value="1"/>
</dbReference>
<dbReference type="GO" id="GO:0006355">
    <property type="term" value="P:regulation of DNA-templated transcription"/>
    <property type="evidence" value="ECO:0007669"/>
    <property type="project" value="InterPro"/>
</dbReference>
<dbReference type="CDD" id="cd06170">
    <property type="entry name" value="LuxR_C_like"/>
    <property type="match status" value="1"/>
</dbReference>
<dbReference type="AlphaFoldDB" id="A0A1T5F3F1"/>
<dbReference type="InterPro" id="IPR016032">
    <property type="entry name" value="Sig_transdc_resp-reg_C-effctor"/>
</dbReference>
<dbReference type="InterPro" id="IPR001789">
    <property type="entry name" value="Sig_transdc_resp-reg_receiver"/>
</dbReference>
<gene>
    <name evidence="8" type="ORF">SAMN05660477_01765</name>
</gene>
<evidence type="ECO:0000256" key="1">
    <source>
        <dbReference type="ARBA" id="ARBA00022553"/>
    </source>
</evidence>
<feature type="domain" description="HTH luxR-type" evidence="6">
    <location>
        <begin position="148"/>
        <end position="213"/>
    </location>
</feature>
<dbReference type="GO" id="GO:0003677">
    <property type="term" value="F:DNA binding"/>
    <property type="evidence" value="ECO:0007669"/>
    <property type="project" value="UniProtKB-KW"/>
</dbReference>
<dbReference type="PROSITE" id="PS50110">
    <property type="entry name" value="RESPONSE_REGULATORY"/>
    <property type="match status" value="1"/>
</dbReference>
<proteinExistence type="predicted"/>
<dbReference type="STRING" id="619805.SAMN05660477_01765"/>
<keyword evidence="4" id="KW-0804">Transcription</keyword>
<keyword evidence="3 8" id="KW-0238">DNA-binding</keyword>
<keyword evidence="2" id="KW-0805">Transcription regulation</keyword>
<dbReference type="InterPro" id="IPR039420">
    <property type="entry name" value="WalR-like"/>
</dbReference>
<dbReference type="GO" id="GO:0000160">
    <property type="term" value="P:phosphorelay signal transduction system"/>
    <property type="evidence" value="ECO:0007669"/>
    <property type="project" value="InterPro"/>
</dbReference>
<dbReference type="CDD" id="cd17535">
    <property type="entry name" value="REC_NarL-like"/>
    <property type="match status" value="1"/>
</dbReference>
<evidence type="ECO:0000256" key="4">
    <source>
        <dbReference type="ARBA" id="ARBA00023163"/>
    </source>
</evidence>
<evidence type="ECO:0000313" key="8">
    <source>
        <dbReference type="EMBL" id="SKB90744.1"/>
    </source>
</evidence>
<evidence type="ECO:0000256" key="5">
    <source>
        <dbReference type="PROSITE-ProRule" id="PRU00169"/>
    </source>
</evidence>
<feature type="domain" description="Response regulatory" evidence="7">
    <location>
        <begin position="2"/>
        <end position="118"/>
    </location>
</feature>
<dbReference type="InterPro" id="IPR000792">
    <property type="entry name" value="Tscrpt_reg_LuxR_C"/>
</dbReference>
<dbReference type="Pfam" id="PF00196">
    <property type="entry name" value="GerE"/>
    <property type="match status" value="1"/>
</dbReference>
<organism evidence="8 9">
    <name type="scientific">Soonwooa buanensis</name>
    <dbReference type="NCBI Taxonomy" id="619805"/>
    <lineage>
        <taxon>Bacteria</taxon>
        <taxon>Pseudomonadati</taxon>
        <taxon>Bacteroidota</taxon>
        <taxon>Flavobacteriia</taxon>
        <taxon>Flavobacteriales</taxon>
        <taxon>Weeksellaceae</taxon>
        <taxon>Chryseobacterium group</taxon>
        <taxon>Soonwooa</taxon>
    </lineage>
</organism>
<protein>
    <submittedName>
        <fullName evidence="8">DNA-binding response regulator, NarL/FixJ family, contains REC and HTH domains</fullName>
    </submittedName>
</protein>
<evidence type="ECO:0000259" key="6">
    <source>
        <dbReference type="PROSITE" id="PS50043"/>
    </source>
</evidence>
<dbReference type="OrthoDB" id="9795108at2"/>
<keyword evidence="9" id="KW-1185">Reference proteome</keyword>
<dbReference type="SMART" id="SM00421">
    <property type="entry name" value="HTH_LUXR"/>
    <property type="match status" value="1"/>
</dbReference>
<dbReference type="Gene3D" id="3.40.50.2300">
    <property type="match status" value="1"/>
</dbReference>
<evidence type="ECO:0000256" key="2">
    <source>
        <dbReference type="ARBA" id="ARBA00023015"/>
    </source>
</evidence>
<dbReference type="SMART" id="SM00448">
    <property type="entry name" value="REC"/>
    <property type="match status" value="1"/>
</dbReference>
<dbReference type="SUPFAM" id="SSF52172">
    <property type="entry name" value="CheY-like"/>
    <property type="match status" value="1"/>
</dbReference>
<dbReference type="InterPro" id="IPR058245">
    <property type="entry name" value="NreC/VraR/RcsB-like_REC"/>
</dbReference>
<dbReference type="PROSITE" id="PS50043">
    <property type="entry name" value="HTH_LUXR_2"/>
    <property type="match status" value="1"/>
</dbReference>
<dbReference type="EMBL" id="FUYZ01000005">
    <property type="protein sequence ID" value="SKB90744.1"/>
    <property type="molecule type" value="Genomic_DNA"/>
</dbReference>
<name>A0A1T5F3F1_9FLAO</name>
<evidence type="ECO:0000313" key="9">
    <source>
        <dbReference type="Proteomes" id="UP000191112"/>
    </source>
</evidence>
<dbReference type="Proteomes" id="UP000191112">
    <property type="component" value="Unassembled WGS sequence"/>
</dbReference>
<dbReference type="RefSeq" id="WP_079667014.1">
    <property type="nucleotide sequence ID" value="NZ_FUYZ01000005.1"/>
</dbReference>
<sequence length="217" mass="24932">MKIYIIDQHQIVIDGLVSLLSRKKGFEIAGFTNSHYEASQWLEKNQVDLIITEIVFENENPTEFIKSIKKLHQNTKILILTGENKIKRITDLFQLGIDGFVEKHNDSKVVVEALTCIKNGKEYVGEELREKIMQSLLNSPNSQKNLSLGDTLDSITNRELEVIQLICDGCNSKEISDKLFISFNTVETHRRHIFQKLNIRNSTGLVRFAIQHNLIDH</sequence>
<keyword evidence="1" id="KW-0597">Phosphoprotein</keyword>
<dbReference type="InterPro" id="IPR011006">
    <property type="entry name" value="CheY-like_superfamily"/>
</dbReference>
<dbReference type="PROSITE" id="PS00622">
    <property type="entry name" value="HTH_LUXR_1"/>
    <property type="match status" value="1"/>
</dbReference>
<dbReference type="Pfam" id="PF00072">
    <property type="entry name" value="Response_reg"/>
    <property type="match status" value="1"/>
</dbReference>